<accession>A0A143HHE7</accession>
<sequence length="310" mass="33138">MALGISVGAVKVPISTLWDKNADEVASNILWSIRMPRVILAGLVGASLAISGAAFQGLLKNPLADPYTLGVSSGASVGAVMTLFFSLSAPVLGMFTLPAFSMMGALLTMFLVLGFAKLVDKAMKMETLILTGIIISSFLSSIISLMIALTGEELRQIISWLMGSVSMRGWPYVKMILPFVIVGTILLWLNRRELNAMLFGEERAKYLGVNVRRSKLMLLIGGSMLTGAAVSVSGTIGFVGLVVPHMTRLLFGANHQHLLPLSLMNGASLLILCDLVARTIIAPTELPIGVITALLGAPVFAYIFFRQRKG</sequence>
<feature type="transmembrane region" description="Helical" evidence="8">
    <location>
        <begin position="38"/>
        <end position="55"/>
    </location>
</feature>
<keyword evidence="6 8" id="KW-1133">Transmembrane helix</keyword>
<feature type="transmembrane region" description="Helical" evidence="8">
    <location>
        <begin position="216"/>
        <end position="243"/>
    </location>
</feature>
<dbReference type="Gene3D" id="1.10.3470.10">
    <property type="entry name" value="ABC transporter involved in vitamin B12 uptake, BtuC"/>
    <property type="match status" value="1"/>
</dbReference>
<feature type="transmembrane region" description="Helical" evidence="8">
    <location>
        <begin position="95"/>
        <end position="116"/>
    </location>
</feature>
<feature type="transmembrane region" description="Helical" evidence="8">
    <location>
        <begin position="169"/>
        <end position="189"/>
    </location>
</feature>
<gene>
    <name evidence="9" type="ORF">ATY39_16645</name>
</gene>
<dbReference type="PANTHER" id="PTHR30472:SF25">
    <property type="entry name" value="ABC TRANSPORTER PERMEASE PROTEIN MJ0876-RELATED"/>
    <property type="match status" value="1"/>
</dbReference>
<keyword evidence="3" id="KW-0813">Transport</keyword>
<dbReference type="AlphaFoldDB" id="A0A143HHE7"/>
<evidence type="ECO:0000256" key="1">
    <source>
        <dbReference type="ARBA" id="ARBA00004651"/>
    </source>
</evidence>
<keyword evidence="7 8" id="KW-0472">Membrane</keyword>
<evidence type="ECO:0000256" key="4">
    <source>
        <dbReference type="ARBA" id="ARBA00022475"/>
    </source>
</evidence>
<dbReference type="InterPro" id="IPR037294">
    <property type="entry name" value="ABC_BtuC-like"/>
</dbReference>
<evidence type="ECO:0000256" key="2">
    <source>
        <dbReference type="ARBA" id="ARBA00007935"/>
    </source>
</evidence>
<evidence type="ECO:0000313" key="10">
    <source>
        <dbReference type="Proteomes" id="UP000076021"/>
    </source>
</evidence>
<dbReference type="EMBL" id="CP014806">
    <property type="protein sequence ID" value="AMX01155.1"/>
    <property type="molecule type" value="Genomic_DNA"/>
</dbReference>
<dbReference type="GO" id="GO:0033214">
    <property type="term" value="P:siderophore-iron import into cell"/>
    <property type="evidence" value="ECO:0007669"/>
    <property type="project" value="TreeGrafter"/>
</dbReference>
<keyword evidence="10" id="KW-1185">Reference proteome</keyword>
<dbReference type="Pfam" id="PF01032">
    <property type="entry name" value="FecCD"/>
    <property type="match status" value="1"/>
</dbReference>
<reference evidence="10" key="2">
    <citation type="submission" date="2016-03" db="EMBL/GenBank/DDBJ databases">
        <authorList>
            <person name="Ploux O."/>
        </authorList>
    </citation>
    <scope>NUCLEOTIDE SEQUENCE [LARGE SCALE GENOMIC DNA]</scope>
    <source>
        <strain evidence="10">PP9</strain>
    </source>
</reference>
<dbReference type="SUPFAM" id="SSF81345">
    <property type="entry name" value="ABC transporter involved in vitamin B12 uptake, BtuC"/>
    <property type="match status" value="1"/>
</dbReference>
<reference evidence="9 10" key="1">
    <citation type="journal article" date="2016" name="Genome Announc.">
        <title>Whole-Genome Sequence of Rummeliibacillus stabekisii Strain PP9 Isolated from Antarctic Soil.</title>
        <authorList>
            <person name="da Mota F.F."/>
            <person name="Vollu R.E."/>
            <person name="Jurelevicius D."/>
            <person name="Seldin L."/>
        </authorList>
    </citation>
    <scope>NUCLEOTIDE SEQUENCE [LARGE SCALE GENOMIC DNA]</scope>
    <source>
        <strain evidence="9 10">PP9</strain>
    </source>
</reference>
<feature type="transmembrane region" description="Helical" evidence="8">
    <location>
        <begin position="128"/>
        <end position="149"/>
    </location>
</feature>
<dbReference type="OrthoDB" id="9811721at2"/>
<proteinExistence type="inferred from homology"/>
<dbReference type="KEGG" id="rst:ATY39_16645"/>
<evidence type="ECO:0000256" key="7">
    <source>
        <dbReference type="ARBA" id="ARBA00023136"/>
    </source>
</evidence>
<feature type="transmembrane region" description="Helical" evidence="8">
    <location>
        <begin position="288"/>
        <end position="305"/>
    </location>
</feature>
<evidence type="ECO:0000256" key="5">
    <source>
        <dbReference type="ARBA" id="ARBA00022692"/>
    </source>
</evidence>
<dbReference type="FunFam" id="1.10.3470.10:FF:000001">
    <property type="entry name" value="Vitamin B12 ABC transporter permease BtuC"/>
    <property type="match status" value="1"/>
</dbReference>
<evidence type="ECO:0000256" key="3">
    <source>
        <dbReference type="ARBA" id="ARBA00022448"/>
    </source>
</evidence>
<evidence type="ECO:0000256" key="8">
    <source>
        <dbReference type="SAM" id="Phobius"/>
    </source>
</evidence>
<comment type="subcellular location">
    <subcellularLocation>
        <location evidence="1">Cell membrane</location>
        <topology evidence="1">Multi-pass membrane protein</topology>
    </subcellularLocation>
</comment>
<keyword evidence="4" id="KW-1003">Cell membrane</keyword>
<dbReference type="PANTHER" id="PTHR30472">
    <property type="entry name" value="FERRIC ENTEROBACTIN TRANSPORT SYSTEM PERMEASE PROTEIN"/>
    <property type="match status" value="1"/>
</dbReference>
<organism evidence="9 10">
    <name type="scientific">Rummeliibacillus stabekisii</name>
    <dbReference type="NCBI Taxonomy" id="241244"/>
    <lineage>
        <taxon>Bacteria</taxon>
        <taxon>Bacillati</taxon>
        <taxon>Bacillota</taxon>
        <taxon>Bacilli</taxon>
        <taxon>Bacillales</taxon>
        <taxon>Caryophanaceae</taxon>
        <taxon>Rummeliibacillus</taxon>
    </lineage>
</organism>
<dbReference type="GO" id="GO:0005886">
    <property type="term" value="C:plasma membrane"/>
    <property type="evidence" value="ECO:0007669"/>
    <property type="project" value="UniProtKB-SubCell"/>
</dbReference>
<dbReference type="InterPro" id="IPR000522">
    <property type="entry name" value="ABC_transptr_permease_BtuC"/>
</dbReference>
<feature type="transmembrane region" description="Helical" evidence="8">
    <location>
        <begin position="67"/>
        <end position="89"/>
    </location>
</feature>
<dbReference type="STRING" id="241244.ATY39_16645"/>
<name>A0A143HHE7_9BACL</name>
<protein>
    <submittedName>
        <fullName evidence="9">ABC transporter permease</fullName>
    </submittedName>
</protein>
<comment type="similarity">
    <text evidence="2">Belongs to the binding-protein-dependent transport system permease family. FecCD subfamily.</text>
</comment>
<dbReference type="Proteomes" id="UP000076021">
    <property type="component" value="Chromosome"/>
</dbReference>
<evidence type="ECO:0000313" key="9">
    <source>
        <dbReference type="EMBL" id="AMX01155.1"/>
    </source>
</evidence>
<dbReference type="CDD" id="cd06550">
    <property type="entry name" value="TM_ABC_iron-siderophores_like"/>
    <property type="match status" value="1"/>
</dbReference>
<evidence type="ECO:0000256" key="6">
    <source>
        <dbReference type="ARBA" id="ARBA00022989"/>
    </source>
</evidence>
<keyword evidence="5 8" id="KW-0812">Transmembrane</keyword>
<dbReference type="GO" id="GO:0022857">
    <property type="term" value="F:transmembrane transporter activity"/>
    <property type="evidence" value="ECO:0007669"/>
    <property type="project" value="InterPro"/>
</dbReference>